<feature type="transmembrane region" description="Helical" evidence="5">
    <location>
        <begin position="245"/>
        <end position="264"/>
    </location>
</feature>
<reference evidence="7 8" key="1">
    <citation type="journal article" date="2016" name="Nat. Commun.">
        <title>Thousands of microbial genomes shed light on interconnected biogeochemical processes in an aquifer system.</title>
        <authorList>
            <person name="Anantharaman K."/>
            <person name="Brown C.T."/>
            <person name="Hug L.A."/>
            <person name="Sharon I."/>
            <person name="Castelle C.J."/>
            <person name="Probst A.J."/>
            <person name="Thomas B.C."/>
            <person name="Singh A."/>
            <person name="Wilkins M.J."/>
            <person name="Karaoz U."/>
            <person name="Brodie E.L."/>
            <person name="Williams K.H."/>
            <person name="Hubbard S.S."/>
            <person name="Banfield J.F."/>
        </authorList>
    </citation>
    <scope>NUCLEOTIDE SEQUENCE [LARGE SCALE GENOMIC DNA]</scope>
</reference>
<dbReference type="InterPro" id="IPR051533">
    <property type="entry name" value="WaaL-like"/>
</dbReference>
<feature type="transmembrane region" description="Helical" evidence="5">
    <location>
        <begin position="284"/>
        <end position="310"/>
    </location>
</feature>
<keyword evidence="2 5" id="KW-0812">Transmembrane</keyword>
<name>A0A1F7RSF7_9BACT</name>
<feature type="transmembrane region" description="Helical" evidence="5">
    <location>
        <begin position="163"/>
        <end position="188"/>
    </location>
</feature>
<keyword evidence="4 5" id="KW-0472">Membrane</keyword>
<dbReference type="PANTHER" id="PTHR37422">
    <property type="entry name" value="TEICHURONIC ACID BIOSYNTHESIS PROTEIN TUAE"/>
    <property type="match status" value="1"/>
</dbReference>
<evidence type="ECO:0000259" key="6">
    <source>
        <dbReference type="Pfam" id="PF04932"/>
    </source>
</evidence>
<feature type="transmembrane region" description="Helical" evidence="5">
    <location>
        <begin position="411"/>
        <end position="432"/>
    </location>
</feature>
<gene>
    <name evidence="7" type="ORF">A2W05_00020</name>
</gene>
<dbReference type="AlphaFoldDB" id="A0A1F7RSF7"/>
<evidence type="ECO:0000256" key="4">
    <source>
        <dbReference type="ARBA" id="ARBA00023136"/>
    </source>
</evidence>
<organism evidence="7 8">
    <name type="scientific">Candidatus Schekmanbacteria bacterium RBG_16_38_10</name>
    <dbReference type="NCBI Taxonomy" id="1817879"/>
    <lineage>
        <taxon>Bacteria</taxon>
        <taxon>Candidatus Schekmaniibacteriota</taxon>
    </lineage>
</organism>
<evidence type="ECO:0000256" key="3">
    <source>
        <dbReference type="ARBA" id="ARBA00022989"/>
    </source>
</evidence>
<dbReference type="GO" id="GO:0016020">
    <property type="term" value="C:membrane"/>
    <property type="evidence" value="ECO:0007669"/>
    <property type="project" value="UniProtKB-SubCell"/>
</dbReference>
<feature type="transmembrane region" description="Helical" evidence="5">
    <location>
        <begin position="12"/>
        <end position="31"/>
    </location>
</feature>
<evidence type="ECO:0000313" key="7">
    <source>
        <dbReference type="EMBL" id="OGL44483.1"/>
    </source>
</evidence>
<sequence length="476" mass="54145">MITRRLPLEQKAFWIAVIFSQIAVGLAAIIIPIPFNLLLVTLIPALALFYYKPILGLLLVIPFLPNYPLKFYSIGPADITLFEPFFLLAFLCWIFMCLRENKLEFYSSSTDIAIFLLFSWILFSLFWTPSISRGIYQIIKMIPGLTIYYLHIHMIKDKKDFNLLLSAWIIMAVIFTLIGFYETVIYGINAASNIVVEEGTFTHLTESVRASALFTSPDTLGFILSLSIVIALLKFVSAQSLKWKVFLGVFLPFMFFVLVSTFSRKSILGLLVALVYLSWQNRKIFFSFLGTSIIGLLLLTLLTSGGFWEVLLNRLESFFLAPEVAISTRWINWGIALNIFLKSPIIGNGIGSYFIITEALGFKFIATHNLFLYILSELGLIGLILLSFWGFQIGRSFNQFFMLNKDKTNALMAKAIISAFFILLLQCFFRPINLIDPIFWGFLGFSASFLKVYMPEENTNSLRPSDIKMRMEGNSG</sequence>
<feature type="transmembrane region" description="Helical" evidence="5">
    <location>
        <begin position="110"/>
        <end position="128"/>
    </location>
</feature>
<feature type="domain" description="O-antigen ligase-related" evidence="6">
    <location>
        <begin position="253"/>
        <end position="386"/>
    </location>
</feature>
<dbReference type="Proteomes" id="UP000178797">
    <property type="component" value="Unassembled WGS sequence"/>
</dbReference>
<comment type="caution">
    <text evidence="7">The sequence shown here is derived from an EMBL/GenBank/DDBJ whole genome shotgun (WGS) entry which is preliminary data.</text>
</comment>
<dbReference type="Pfam" id="PF04932">
    <property type="entry name" value="Wzy_C"/>
    <property type="match status" value="1"/>
</dbReference>
<evidence type="ECO:0000256" key="2">
    <source>
        <dbReference type="ARBA" id="ARBA00022692"/>
    </source>
</evidence>
<dbReference type="EMBL" id="MGDE01000181">
    <property type="protein sequence ID" value="OGL44483.1"/>
    <property type="molecule type" value="Genomic_DNA"/>
</dbReference>
<protein>
    <recommendedName>
        <fullName evidence="6">O-antigen ligase-related domain-containing protein</fullName>
    </recommendedName>
</protein>
<comment type="subcellular location">
    <subcellularLocation>
        <location evidence="1">Membrane</location>
        <topology evidence="1">Multi-pass membrane protein</topology>
    </subcellularLocation>
</comment>
<dbReference type="PANTHER" id="PTHR37422:SF17">
    <property type="entry name" value="O-ANTIGEN LIGASE"/>
    <property type="match status" value="1"/>
</dbReference>
<feature type="transmembrane region" description="Helical" evidence="5">
    <location>
        <begin position="370"/>
        <end position="391"/>
    </location>
</feature>
<feature type="transmembrane region" description="Helical" evidence="5">
    <location>
        <begin position="330"/>
        <end position="350"/>
    </location>
</feature>
<feature type="transmembrane region" description="Helical" evidence="5">
    <location>
        <begin position="38"/>
        <end position="61"/>
    </location>
</feature>
<feature type="transmembrane region" description="Helical" evidence="5">
    <location>
        <begin position="81"/>
        <end position="98"/>
    </location>
</feature>
<evidence type="ECO:0000313" key="8">
    <source>
        <dbReference type="Proteomes" id="UP000178797"/>
    </source>
</evidence>
<proteinExistence type="predicted"/>
<evidence type="ECO:0000256" key="5">
    <source>
        <dbReference type="SAM" id="Phobius"/>
    </source>
</evidence>
<feature type="transmembrane region" description="Helical" evidence="5">
    <location>
        <begin position="208"/>
        <end position="233"/>
    </location>
</feature>
<evidence type="ECO:0000256" key="1">
    <source>
        <dbReference type="ARBA" id="ARBA00004141"/>
    </source>
</evidence>
<accession>A0A1F7RSF7</accession>
<dbReference type="InterPro" id="IPR007016">
    <property type="entry name" value="O-antigen_ligase-rel_domated"/>
</dbReference>
<keyword evidence="3 5" id="KW-1133">Transmembrane helix</keyword>